<proteinExistence type="predicted"/>
<dbReference type="EMBL" id="LR796358">
    <property type="protein sequence ID" value="CAB4139275.1"/>
    <property type="molecule type" value="Genomic_DNA"/>
</dbReference>
<reference evidence="1" key="1">
    <citation type="submission" date="2020-04" db="EMBL/GenBank/DDBJ databases">
        <authorList>
            <person name="Chiriac C."/>
            <person name="Salcher M."/>
            <person name="Ghai R."/>
            <person name="Kavagutti S V."/>
        </authorList>
    </citation>
    <scope>NUCLEOTIDE SEQUENCE</scope>
</reference>
<protein>
    <submittedName>
        <fullName evidence="1">Uncharacterized protein</fullName>
    </submittedName>
</protein>
<accession>A0A6J5LXN1</accession>
<evidence type="ECO:0000313" key="1">
    <source>
        <dbReference type="EMBL" id="CAB4139275.1"/>
    </source>
</evidence>
<name>A0A6J5LXN1_9CAUD</name>
<organism evidence="1">
    <name type="scientific">uncultured Caudovirales phage</name>
    <dbReference type="NCBI Taxonomy" id="2100421"/>
    <lineage>
        <taxon>Viruses</taxon>
        <taxon>Duplodnaviria</taxon>
        <taxon>Heunggongvirae</taxon>
        <taxon>Uroviricota</taxon>
        <taxon>Caudoviricetes</taxon>
        <taxon>Peduoviridae</taxon>
        <taxon>Maltschvirus</taxon>
        <taxon>Maltschvirus maltsch</taxon>
    </lineage>
</organism>
<sequence>MFDLESKLNALIENYGLALLLEQNDIAEYVVVLFLVEEGYIDLADYFNLDAELEEWKRIEE</sequence>
<gene>
    <name evidence="1" type="ORF">UFOVP343_55</name>
</gene>